<accession>A0A1M5LV23</accession>
<proteinExistence type="predicted"/>
<evidence type="ECO:0000259" key="4">
    <source>
        <dbReference type="PROSITE" id="PS50043"/>
    </source>
</evidence>
<dbReference type="GO" id="GO:0006355">
    <property type="term" value="P:regulation of DNA-templated transcription"/>
    <property type="evidence" value="ECO:0007669"/>
    <property type="project" value="InterPro"/>
</dbReference>
<evidence type="ECO:0000256" key="3">
    <source>
        <dbReference type="ARBA" id="ARBA00023163"/>
    </source>
</evidence>
<dbReference type="STRING" id="1123382.SAMN02745221_00754"/>
<dbReference type="InterPro" id="IPR036388">
    <property type="entry name" value="WH-like_DNA-bd_sf"/>
</dbReference>
<dbReference type="SMART" id="SM00421">
    <property type="entry name" value="HTH_LUXR"/>
    <property type="match status" value="1"/>
</dbReference>
<dbReference type="Pfam" id="PF10114">
    <property type="entry name" value="PocR"/>
    <property type="match status" value="1"/>
</dbReference>
<protein>
    <submittedName>
        <fullName evidence="5">Regulatory protein, luxR family</fullName>
    </submittedName>
</protein>
<name>A0A1M5LV23_9FIRM</name>
<sequence>MGVVIFMREELRDCREGCQFIKRIGKESIQALQDSLSEMLNMSFCLWDSKGNRLTVWSNSSLFCYTIISKNKERCKKQKQNIISQVREKKEPVVATCYMGMTFFSIPILYQEELIAIFYGGGFVLGNKTAGSEYISRLGYNIPVISELQLNNTINFLEKFFSVLKREVAFYEYSDDLKISREETDIFLLHNHLSLRELEIAKLVLAGMSNKEIANYLGISEKTVKVHVGSILKKLQLKDRKQLIIFCQQQLGKR</sequence>
<evidence type="ECO:0000256" key="2">
    <source>
        <dbReference type="ARBA" id="ARBA00023125"/>
    </source>
</evidence>
<evidence type="ECO:0000256" key="1">
    <source>
        <dbReference type="ARBA" id="ARBA00023015"/>
    </source>
</evidence>
<keyword evidence="2" id="KW-0238">DNA-binding</keyword>
<dbReference type="SUPFAM" id="SSF46894">
    <property type="entry name" value="C-terminal effector domain of the bipartite response regulators"/>
    <property type="match status" value="1"/>
</dbReference>
<dbReference type="EMBL" id="FQWY01000009">
    <property type="protein sequence ID" value="SHG68871.1"/>
    <property type="molecule type" value="Genomic_DNA"/>
</dbReference>
<keyword evidence="3" id="KW-0804">Transcription</keyword>
<gene>
    <name evidence="5" type="ORF">SAMN02745221_00754</name>
</gene>
<organism evidence="5 6">
    <name type="scientific">Thermosyntropha lipolytica DSM 11003</name>
    <dbReference type="NCBI Taxonomy" id="1123382"/>
    <lineage>
        <taxon>Bacteria</taxon>
        <taxon>Bacillati</taxon>
        <taxon>Bacillota</taxon>
        <taxon>Clostridia</taxon>
        <taxon>Eubacteriales</taxon>
        <taxon>Syntrophomonadaceae</taxon>
        <taxon>Thermosyntropha</taxon>
    </lineage>
</organism>
<feature type="domain" description="HTH luxR-type" evidence="4">
    <location>
        <begin position="186"/>
        <end position="251"/>
    </location>
</feature>
<keyword evidence="6" id="KW-1185">Reference proteome</keyword>
<dbReference type="InterPro" id="IPR018771">
    <property type="entry name" value="PocR_dom"/>
</dbReference>
<dbReference type="PRINTS" id="PR00038">
    <property type="entry name" value="HTHLUXR"/>
</dbReference>
<reference evidence="6" key="1">
    <citation type="submission" date="2016-11" db="EMBL/GenBank/DDBJ databases">
        <authorList>
            <person name="Varghese N."/>
            <person name="Submissions S."/>
        </authorList>
    </citation>
    <scope>NUCLEOTIDE SEQUENCE [LARGE SCALE GENOMIC DNA]</scope>
    <source>
        <strain evidence="6">DSM 11003</strain>
    </source>
</reference>
<dbReference type="PANTHER" id="PTHR44688:SF16">
    <property type="entry name" value="DNA-BINDING TRANSCRIPTIONAL ACTIVATOR DEVR_DOSR"/>
    <property type="match status" value="1"/>
</dbReference>
<evidence type="ECO:0000313" key="6">
    <source>
        <dbReference type="Proteomes" id="UP000242329"/>
    </source>
</evidence>
<dbReference type="InterPro" id="IPR000792">
    <property type="entry name" value="Tscrpt_reg_LuxR_C"/>
</dbReference>
<dbReference type="Pfam" id="PF00196">
    <property type="entry name" value="GerE"/>
    <property type="match status" value="1"/>
</dbReference>
<dbReference type="Proteomes" id="UP000242329">
    <property type="component" value="Unassembled WGS sequence"/>
</dbReference>
<dbReference type="PROSITE" id="PS50043">
    <property type="entry name" value="HTH_LUXR_2"/>
    <property type="match status" value="1"/>
</dbReference>
<dbReference type="Gene3D" id="1.10.10.10">
    <property type="entry name" value="Winged helix-like DNA-binding domain superfamily/Winged helix DNA-binding domain"/>
    <property type="match status" value="1"/>
</dbReference>
<dbReference type="InterPro" id="IPR016032">
    <property type="entry name" value="Sig_transdc_resp-reg_C-effctor"/>
</dbReference>
<evidence type="ECO:0000313" key="5">
    <source>
        <dbReference type="EMBL" id="SHG68871.1"/>
    </source>
</evidence>
<dbReference type="CDD" id="cd06170">
    <property type="entry name" value="LuxR_C_like"/>
    <property type="match status" value="1"/>
</dbReference>
<keyword evidence="1" id="KW-0805">Transcription regulation</keyword>
<dbReference type="PANTHER" id="PTHR44688">
    <property type="entry name" value="DNA-BINDING TRANSCRIPTIONAL ACTIVATOR DEVR_DOSR"/>
    <property type="match status" value="1"/>
</dbReference>
<dbReference type="GO" id="GO:0003677">
    <property type="term" value="F:DNA binding"/>
    <property type="evidence" value="ECO:0007669"/>
    <property type="project" value="UniProtKB-KW"/>
</dbReference>
<dbReference type="AlphaFoldDB" id="A0A1M5LV23"/>
<dbReference type="PROSITE" id="PS00622">
    <property type="entry name" value="HTH_LUXR_1"/>
    <property type="match status" value="1"/>
</dbReference>